<comment type="caution">
    <text evidence="1">The sequence shown here is derived from an EMBL/GenBank/DDBJ whole genome shotgun (WGS) entry which is preliminary data.</text>
</comment>
<gene>
    <name evidence="1" type="ORF">HAX54_011897</name>
</gene>
<proteinExistence type="predicted"/>
<accession>A0ABS8TKH6</accession>
<reference evidence="1 2" key="1">
    <citation type="journal article" date="2021" name="BMC Genomics">
        <title>Datura genome reveals duplications of psychoactive alkaloid biosynthetic genes and high mutation rate following tissue culture.</title>
        <authorList>
            <person name="Rajewski A."/>
            <person name="Carter-House D."/>
            <person name="Stajich J."/>
            <person name="Litt A."/>
        </authorList>
    </citation>
    <scope>NUCLEOTIDE SEQUENCE [LARGE SCALE GENOMIC DNA]</scope>
    <source>
        <strain evidence="1">AR-01</strain>
    </source>
</reference>
<evidence type="ECO:0000313" key="1">
    <source>
        <dbReference type="EMBL" id="MCD7471448.1"/>
    </source>
</evidence>
<protein>
    <submittedName>
        <fullName evidence="1">Uncharacterized protein</fullName>
    </submittedName>
</protein>
<evidence type="ECO:0000313" key="2">
    <source>
        <dbReference type="Proteomes" id="UP000823775"/>
    </source>
</evidence>
<keyword evidence="2" id="KW-1185">Reference proteome</keyword>
<name>A0ABS8TKH6_DATST</name>
<organism evidence="1 2">
    <name type="scientific">Datura stramonium</name>
    <name type="common">Jimsonweed</name>
    <name type="synonym">Common thornapple</name>
    <dbReference type="NCBI Taxonomy" id="4076"/>
    <lineage>
        <taxon>Eukaryota</taxon>
        <taxon>Viridiplantae</taxon>
        <taxon>Streptophyta</taxon>
        <taxon>Embryophyta</taxon>
        <taxon>Tracheophyta</taxon>
        <taxon>Spermatophyta</taxon>
        <taxon>Magnoliopsida</taxon>
        <taxon>eudicotyledons</taxon>
        <taxon>Gunneridae</taxon>
        <taxon>Pentapetalae</taxon>
        <taxon>asterids</taxon>
        <taxon>lamiids</taxon>
        <taxon>Solanales</taxon>
        <taxon>Solanaceae</taxon>
        <taxon>Solanoideae</taxon>
        <taxon>Datureae</taxon>
        <taxon>Datura</taxon>
    </lineage>
</organism>
<dbReference type="Proteomes" id="UP000823775">
    <property type="component" value="Unassembled WGS sequence"/>
</dbReference>
<sequence>MAVGKALPRRPCQCRVAPAIAQAGGCFALVIVLGKVGCARPIAREKGLLRVCPCPNIESPRACPCDIATAAPRLALRQCATASRN</sequence>
<feature type="non-terminal residue" evidence="1">
    <location>
        <position position="85"/>
    </location>
</feature>
<dbReference type="EMBL" id="JACEIK010001684">
    <property type="protein sequence ID" value="MCD7471448.1"/>
    <property type="molecule type" value="Genomic_DNA"/>
</dbReference>